<name>A0A1T4Q003_9BACT</name>
<dbReference type="PANTHER" id="PTHR30348">
    <property type="entry name" value="UNCHARACTERIZED PROTEIN YECE"/>
    <property type="match status" value="1"/>
</dbReference>
<proteinExistence type="predicted"/>
<keyword evidence="2" id="KW-1185">Reference proteome</keyword>
<dbReference type="PANTHER" id="PTHR30348:SF4">
    <property type="entry name" value="DUF72 DOMAIN-CONTAINING PROTEIN"/>
    <property type="match status" value="1"/>
</dbReference>
<dbReference type="EMBL" id="FUWH01000007">
    <property type="protein sequence ID" value="SJZ97103.1"/>
    <property type="molecule type" value="Genomic_DNA"/>
</dbReference>
<dbReference type="OrthoDB" id="9780310at2"/>
<organism evidence="1 2">
    <name type="scientific">Sediminibacterium ginsengisoli</name>
    <dbReference type="NCBI Taxonomy" id="413434"/>
    <lineage>
        <taxon>Bacteria</taxon>
        <taxon>Pseudomonadati</taxon>
        <taxon>Bacteroidota</taxon>
        <taxon>Chitinophagia</taxon>
        <taxon>Chitinophagales</taxon>
        <taxon>Chitinophagaceae</taxon>
        <taxon>Sediminibacterium</taxon>
    </lineage>
</organism>
<accession>A0A1T4Q003</accession>
<dbReference type="InterPro" id="IPR036520">
    <property type="entry name" value="UPF0759_sf"/>
</dbReference>
<sequence length="243" mass="28333">MKNSVFYTGCSGFSYKEWKNRFYPEKLAATKWLAYYATVFNTVEINMTFYRKPSTQLFQRWYDTVPDHFSFSVKAPRLITHYRKFVNVKTELNEFYSFVSEGLREKAGCILFQLPPSYSFTPERLEHIIGNLSGGFMNVVEFRHASWWNSEVMTACKEAGIVFCGISHPTLPDELIKTAPVIYYRFHGTPELYYSSYDDAFMQKIAASIRHKQSETELVYLYFNNTASVAAVDNAKYIRELLV</sequence>
<dbReference type="STRING" id="413434.SAMN04488132_10765"/>
<dbReference type="Proteomes" id="UP000190888">
    <property type="component" value="Unassembled WGS sequence"/>
</dbReference>
<dbReference type="AlphaFoldDB" id="A0A1T4Q003"/>
<dbReference type="SUPFAM" id="SSF117396">
    <property type="entry name" value="TM1631-like"/>
    <property type="match status" value="1"/>
</dbReference>
<evidence type="ECO:0000313" key="1">
    <source>
        <dbReference type="EMBL" id="SJZ97103.1"/>
    </source>
</evidence>
<dbReference type="Pfam" id="PF01904">
    <property type="entry name" value="DUF72"/>
    <property type="match status" value="1"/>
</dbReference>
<reference evidence="1 2" key="1">
    <citation type="submission" date="2017-02" db="EMBL/GenBank/DDBJ databases">
        <authorList>
            <person name="Peterson S.W."/>
        </authorList>
    </citation>
    <scope>NUCLEOTIDE SEQUENCE [LARGE SCALE GENOMIC DNA]</scope>
    <source>
        <strain evidence="1 2">DSM 22335</strain>
    </source>
</reference>
<gene>
    <name evidence="1" type="ORF">SAMN04488132_10765</name>
</gene>
<dbReference type="RefSeq" id="WP_078831842.1">
    <property type="nucleotide sequence ID" value="NZ_FUWH01000007.1"/>
</dbReference>
<dbReference type="Gene3D" id="3.20.20.410">
    <property type="entry name" value="Protein of unknown function UPF0759"/>
    <property type="match status" value="1"/>
</dbReference>
<protein>
    <submittedName>
        <fullName evidence="1">Uncharacterized conserved protein YecE, DUF72 family</fullName>
    </submittedName>
</protein>
<dbReference type="InterPro" id="IPR002763">
    <property type="entry name" value="DUF72"/>
</dbReference>
<evidence type="ECO:0000313" key="2">
    <source>
        <dbReference type="Proteomes" id="UP000190888"/>
    </source>
</evidence>